<dbReference type="Gene3D" id="3.40.190.150">
    <property type="entry name" value="Bordetella uptake gene, domain 1"/>
    <property type="match status" value="1"/>
</dbReference>
<dbReference type="InterPro" id="IPR042100">
    <property type="entry name" value="Bug_dom1"/>
</dbReference>
<dbReference type="InterPro" id="IPR005064">
    <property type="entry name" value="BUG"/>
</dbReference>
<dbReference type="PROSITE" id="PS51257">
    <property type="entry name" value="PROKAR_LIPOPROTEIN"/>
    <property type="match status" value="1"/>
</dbReference>
<dbReference type="OrthoDB" id="9780943at2"/>
<dbReference type="PIRSF" id="PIRSF017082">
    <property type="entry name" value="YflP"/>
    <property type="match status" value="1"/>
</dbReference>
<dbReference type="Pfam" id="PF03401">
    <property type="entry name" value="TctC"/>
    <property type="match status" value="1"/>
</dbReference>
<proteinExistence type="inferred from homology"/>
<comment type="similarity">
    <text evidence="1">Belongs to the UPF0065 (bug) family.</text>
</comment>
<evidence type="ECO:0000313" key="4">
    <source>
        <dbReference type="Proteomes" id="UP000198680"/>
    </source>
</evidence>
<keyword evidence="2" id="KW-0732">Signal</keyword>
<evidence type="ECO:0000313" key="3">
    <source>
        <dbReference type="EMBL" id="SDL89883.1"/>
    </source>
</evidence>
<gene>
    <name evidence="3" type="ORF">SAMN05660642_01178</name>
</gene>
<evidence type="ECO:0000256" key="2">
    <source>
        <dbReference type="SAM" id="SignalP"/>
    </source>
</evidence>
<sequence length="337" mass="34889">MTTDNRARRWATAGTGLALALSLAACGGNVGGGTAAEGEEFPGDDPITVLVGQDPGGSTDLIARALADEVSDDLGVPVTVENRPGANGALAAQELAGAEPDGHTLMVYNGSLAYITPLAVAEGEAPDIADYEIVTGISQDDYVLVTAPSSGFTTVEDLANAGRPITFGTTGVGTGSQLSQELLFNQAGIEATAVPFDGGSPTLTAVLGGQVDVGSIQLGEAIEQIEAGELTPIVTFAEERVSYLPDTPTAIEAGYDVPVQQSRAVFAPKGTPEDVIETLQASFQTAFGSEAYQQFNQDNQLTPNEIDGEEVRQAWTSNLDRYRSVVEQYSIDLGGDS</sequence>
<reference evidence="4" key="1">
    <citation type="submission" date="2016-10" db="EMBL/GenBank/DDBJ databases">
        <authorList>
            <person name="Varghese N."/>
            <person name="Submissions S."/>
        </authorList>
    </citation>
    <scope>NUCLEOTIDE SEQUENCE [LARGE SCALE GENOMIC DNA]</scope>
    <source>
        <strain evidence="4">DSM 45419</strain>
    </source>
</reference>
<dbReference type="STRING" id="1137991.SAMN05660642_01178"/>
<keyword evidence="4" id="KW-1185">Reference proteome</keyword>
<dbReference type="AlphaFoldDB" id="A0A1G9NUA3"/>
<evidence type="ECO:0000256" key="1">
    <source>
        <dbReference type="ARBA" id="ARBA00006987"/>
    </source>
</evidence>
<dbReference type="PANTHER" id="PTHR42928:SF5">
    <property type="entry name" value="BLR1237 PROTEIN"/>
    <property type="match status" value="1"/>
</dbReference>
<feature type="chain" id="PRO_5038631473" evidence="2">
    <location>
        <begin position="28"/>
        <end position="337"/>
    </location>
</feature>
<feature type="signal peptide" evidence="2">
    <location>
        <begin position="1"/>
        <end position="27"/>
    </location>
</feature>
<organism evidence="3 4">
    <name type="scientific">Geodermatophilus siccatus</name>
    <dbReference type="NCBI Taxonomy" id="1137991"/>
    <lineage>
        <taxon>Bacteria</taxon>
        <taxon>Bacillati</taxon>
        <taxon>Actinomycetota</taxon>
        <taxon>Actinomycetes</taxon>
        <taxon>Geodermatophilales</taxon>
        <taxon>Geodermatophilaceae</taxon>
        <taxon>Geodermatophilus</taxon>
    </lineage>
</organism>
<dbReference type="Gene3D" id="3.40.190.10">
    <property type="entry name" value="Periplasmic binding protein-like II"/>
    <property type="match status" value="1"/>
</dbReference>
<dbReference type="SUPFAM" id="SSF53850">
    <property type="entry name" value="Periplasmic binding protein-like II"/>
    <property type="match status" value="1"/>
</dbReference>
<protein>
    <submittedName>
        <fullName evidence="3">Tripartite-type tricarboxylate transporter, receptor component TctC</fullName>
    </submittedName>
</protein>
<dbReference type="PANTHER" id="PTHR42928">
    <property type="entry name" value="TRICARBOXYLATE-BINDING PROTEIN"/>
    <property type="match status" value="1"/>
</dbReference>
<accession>A0A1G9NUA3</accession>
<dbReference type="Proteomes" id="UP000198680">
    <property type="component" value="Unassembled WGS sequence"/>
</dbReference>
<keyword evidence="3" id="KW-0675">Receptor</keyword>
<dbReference type="RefSeq" id="WP_091214999.1">
    <property type="nucleotide sequence ID" value="NZ_FNHE01000002.1"/>
</dbReference>
<dbReference type="CDD" id="cd07012">
    <property type="entry name" value="PBP2_Bug_TTT"/>
    <property type="match status" value="1"/>
</dbReference>
<dbReference type="EMBL" id="FNHE01000002">
    <property type="protein sequence ID" value="SDL89883.1"/>
    <property type="molecule type" value="Genomic_DNA"/>
</dbReference>
<name>A0A1G9NUA3_9ACTN</name>